<organism evidence="3 4">
    <name type="scientific">Actinophytocola xanthii</name>
    <dbReference type="NCBI Taxonomy" id="1912961"/>
    <lineage>
        <taxon>Bacteria</taxon>
        <taxon>Bacillati</taxon>
        <taxon>Actinomycetota</taxon>
        <taxon>Actinomycetes</taxon>
        <taxon>Pseudonocardiales</taxon>
        <taxon>Pseudonocardiaceae</taxon>
    </lineage>
</organism>
<evidence type="ECO:0000259" key="2">
    <source>
        <dbReference type="Pfam" id="PF01243"/>
    </source>
</evidence>
<dbReference type="STRING" id="1912961.BU204_22820"/>
<dbReference type="GO" id="GO:0070967">
    <property type="term" value="F:coenzyme F420 binding"/>
    <property type="evidence" value="ECO:0007669"/>
    <property type="project" value="TreeGrafter"/>
</dbReference>
<feature type="domain" description="Pyridoxamine 5'-phosphate oxidase N-terminal" evidence="2">
    <location>
        <begin position="18"/>
        <end position="99"/>
    </location>
</feature>
<dbReference type="PANTHER" id="PTHR35176">
    <property type="entry name" value="HEME OXYGENASE HI_0854-RELATED"/>
    <property type="match status" value="1"/>
</dbReference>
<gene>
    <name evidence="3" type="ORF">BU204_22820</name>
</gene>
<evidence type="ECO:0000313" key="4">
    <source>
        <dbReference type="Proteomes" id="UP000185596"/>
    </source>
</evidence>
<dbReference type="RefSeq" id="WP_075127767.1">
    <property type="nucleotide sequence ID" value="NZ_MSIE01000043.1"/>
</dbReference>
<evidence type="ECO:0000313" key="3">
    <source>
        <dbReference type="EMBL" id="OLF15298.1"/>
    </source>
</evidence>
<dbReference type="PANTHER" id="PTHR35176:SF6">
    <property type="entry name" value="HEME OXYGENASE HI_0854-RELATED"/>
    <property type="match status" value="1"/>
</dbReference>
<dbReference type="Proteomes" id="UP000185596">
    <property type="component" value="Unassembled WGS sequence"/>
</dbReference>
<reference evidence="3 4" key="1">
    <citation type="submission" date="2016-12" db="EMBL/GenBank/DDBJ databases">
        <title>The draft genome sequence of Actinophytocola sp. 11-183.</title>
        <authorList>
            <person name="Wang W."/>
            <person name="Yuan L."/>
        </authorList>
    </citation>
    <scope>NUCLEOTIDE SEQUENCE [LARGE SCALE GENOMIC DNA]</scope>
    <source>
        <strain evidence="3 4">11-183</strain>
    </source>
</reference>
<protein>
    <submittedName>
        <fullName evidence="3">Pyridoxamine 5'-phosphate oxidase</fullName>
    </submittedName>
</protein>
<dbReference type="AlphaFoldDB" id="A0A1Q8CLR4"/>
<evidence type="ECO:0000256" key="1">
    <source>
        <dbReference type="ARBA" id="ARBA00023002"/>
    </source>
</evidence>
<dbReference type="EMBL" id="MSIE01000043">
    <property type="protein sequence ID" value="OLF15298.1"/>
    <property type="molecule type" value="Genomic_DNA"/>
</dbReference>
<comment type="caution">
    <text evidence="3">The sequence shown here is derived from an EMBL/GenBank/DDBJ whole genome shotgun (WGS) entry which is preliminary data.</text>
</comment>
<sequence>MTAAVRQGDPALLDTDLARRLLAADIPARLAFVAPDGTPRVLPINFLWTGEEVVMAGFRPSAKTRALRARPAVALTIDTAGPPPEVLLVRGRAEITEVDGVVPEYETMMRRGMPADQADAYLGELRRRGTPMERIIVRPEWVGVLDFQTRFPAAMPDFLTEAP</sequence>
<dbReference type="InterPro" id="IPR012349">
    <property type="entry name" value="Split_barrel_FMN-bd"/>
</dbReference>
<dbReference type="GO" id="GO:0016627">
    <property type="term" value="F:oxidoreductase activity, acting on the CH-CH group of donors"/>
    <property type="evidence" value="ECO:0007669"/>
    <property type="project" value="TreeGrafter"/>
</dbReference>
<dbReference type="InterPro" id="IPR011576">
    <property type="entry name" value="Pyridox_Oxase_N"/>
</dbReference>
<dbReference type="SUPFAM" id="SSF50475">
    <property type="entry name" value="FMN-binding split barrel"/>
    <property type="match status" value="1"/>
</dbReference>
<keyword evidence="1" id="KW-0560">Oxidoreductase</keyword>
<dbReference type="Gene3D" id="2.30.110.10">
    <property type="entry name" value="Electron Transport, Fmn-binding Protein, Chain A"/>
    <property type="match status" value="1"/>
</dbReference>
<proteinExistence type="predicted"/>
<accession>A0A1Q8CLR4</accession>
<dbReference type="OrthoDB" id="156845at2"/>
<dbReference type="Pfam" id="PF01243">
    <property type="entry name" value="PNPOx_N"/>
    <property type="match status" value="1"/>
</dbReference>
<dbReference type="GO" id="GO:0005829">
    <property type="term" value="C:cytosol"/>
    <property type="evidence" value="ECO:0007669"/>
    <property type="project" value="TreeGrafter"/>
</dbReference>
<dbReference type="InterPro" id="IPR052019">
    <property type="entry name" value="F420H2_bilvrd_red/Heme_oxyg"/>
</dbReference>
<keyword evidence="4" id="KW-1185">Reference proteome</keyword>
<name>A0A1Q8CLR4_9PSEU</name>